<dbReference type="Proteomes" id="UP000481861">
    <property type="component" value="Unassembled WGS sequence"/>
</dbReference>
<evidence type="ECO:0000313" key="2">
    <source>
        <dbReference type="EMBL" id="KAF2866192.1"/>
    </source>
</evidence>
<dbReference type="AlphaFoldDB" id="A0A7C8I297"/>
<gene>
    <name evidence="2" type="ORF">BDV95DRAFT_585080</name>
</gene>
<evidence type="ECO:0000313" key="3">
    <source>
        <dbReference type="Proteomes" id="UP000481861"/>
    </source>
</evidence>
<protein>
    <submittedName>
        <fullName evidence="2">Uncharacterized protein</fullName>
    </submittedName>
</protein>
<accession>A0A7C8I297</accession>
<reference evidence="2 3" key="1">
    <citation type="submission" date="2020-01" db="EMBL/GenBank/DDBJ databases">
        <authorList>
            <consortium name="DOE Joint Genome Institute"/>
            <person name="Haridas S."/>
            <person name="Albert R."/>
            <person name="Binder M."/>
            <person name="Bloem J."/>
            <person name="Labutti K."/>
            <person name="Salamov A."/>
            <person name="Andreopoulos B."/>
            <person name="Baker S.E."/>
            <person name="Barry K."/>
            <person name="Bills G."/>
            <person name="Bluhm B.H."/>
            <person name="Cannon C."/>
            <person name="Castanera R."/>
            <person name="Culley D.E."/>
            <person name="Daum C."/>
            <person name="Ezra D."/>
            <person name="Gonzalez J.B."/>
            <person name="Henrissat B."/>
            <person name="Kuo A."/>
            <person name="Liang C."/>
            <person name="Lipzen A."/>
            <person name="Lutzoni F."/>
            <person name="Magnuson J."/>
            <person name="Mondo S."/>
            <person name="Nolan M."/>
            <person name="Ohm R."/>
            <person name="Pangilinan J."/>
            <person name="Park H.-J.H."/>
            <person name="Ramirez L."/>
            <person name="Alfaro M."/>
            <person name="Sun H."/>
            <person name="Tritt A."/>
            <person name="Yoshinaga Y."/>
            <person name="Zwiers L.-H.L."/>
            <person name="Turgeon B.G."/>
            <person name="Goodwin S.B."/>
            <person name="Spatafora J.W."/>
            <person name="Crous P.W."/>
            <person name="Grigoriev I.V."/>
        </authorList>
    </citation>
    <scope>NUCLEOTIDE SEQUENCE [LARGE SCALE GENOMIC DNA]</scope>
    <source>
        <strain evidence="2 3">CBS 611.86</strain>
    </source>
</reference>
<keyword evidence="3" id="KW-1185">Reference proteome</keyword>
<comment type="caution">
    <text evidence="2">The sequence shown here is derived from an EMBL/GenBank/DDBJ whole genome shotgun (WGS) entry which is preliminary data.</text>
</comment>
<feature type="compositionally biased region" description="Basic and acidic residues" evidence="1">
    <location>
        <begin position="91"/>
        <end position="107"/>
    </location>
</feature>
<feature type="region of interest" description="Disordered" evidence="1">
    <location>
        <begin position="83"/>
        <end position="107"/>
    </location>
</feature>
<organism evidence="2 3">
    <name type="scientific">Massariosphaeria phaeospora</name>
    <dbReference type="NCBI Taxonomy" id="100035"/>
    <lineage>
        <taxon>Eukaryota</taxon>
        <taxon>Fungi</taxon>
        <taxon>Dikarya</taxon>
        <taxon>Ascomycota</taxon>
        <taxon>Pezizomycotina</taxon>
        <taxon>Dothideomycetes</taxon>
        <taxon>Pleosporomycetidae</taxon>
        <taxon>Pleosporales</taxon>
        <taxon>Pleosporales incertae sedis</taxon>
        <taxon>Massariosphaeria</taxon>
    </lineage>
</organism>
<dbReference type="EMBL" id="JAADJZ010000029">
    <property type="protein sequence ID" value="KAF2866192.1"/>
    <property type="molecule type" value="Genomic_DNA"/>
</dbReference>
<sequence>MASVETANEDGFHHKRWGEKREKGLLTIRCSRKLFRANVRLVRLLCHIHIMAIAMCNNQCHEWEAPRWVQGEYSVSCTDAVGTRSTTAGRRGSDSGGRMREEEEHLDFTRHRQQPHSVWEPCLSSLYPRQASRTAEEAVVEAVVCVVWRTKKSELGREKLHTY</sequence>
<proteinExistence type="predicted"/>
<evidence type="ECO:0000256" key="1">
    <source>
        <dbReference type="SAM" id="MobiDB-lite"/>
    </source>
</evidence>
<name>A0A7C8I297_9PLEO</name>